<evidence type="ECO:0000313" key="9">
    <source>
        <dbReference type="Proteomes" id="UP001065549"/>
    </source>
</evidence>
<keyword evidence="5 7" id="KW-1133">Transmembrane helix</keyword>
<keyword evidence="9" id="KW-1185">Reference proteome</keyword>
<feature type="transmembrane region" description="Helical" evidence="7">
    <location>
        <begin position="397"/>
        <end position="415"/>
    </location>
</feature>
<organism evidence="8 9">
    <name type="scientific">Hominibacterium faecale</name>
    <dbReference type="NCBI Taxonomy" id="2839743"/>
    <lineage>
        <taxon>Bacteria</taxon>
        <taxon>Bacillati</taxon>
        <taxon>Bacillota</taxon>
        <taxon>Clostridia</taxon>
        <taxon>Peptostreptococcales</taxon>
        <taxon>Anaerovoracaceae</taxon>
        <taxon>Hominibacterium</taxon>
    </lineage>
</organism>
<feature type="transmembrane region" description="Helical" evidence="7">
    <location>
        <begin position="161"/>
        <end position="180"/>
    </location>
</feature>
<evidence type="ECO:0000256" key="3">
    <source>
        <dbReference type="ARBA" id="ARBA00022475"/>
    </source>
</evidence>
<comment type="subcellular location">
    <subcellularLocation>
        <location evidence="1">Cell membrane</location>
        <topology evidence="1">Multi-pass membrane protein</topology>
    </subcellularLocation>
</comment>
<feature type="transmembrane region" description="Helical" evidence="7">
    <location>
        <begin position="355"/>
        <end position="376"/>
    </location>
</feature>
<dbReference type="RefSeq" id="WP_148395313.1">
    <property type="nucleotide sequence ID" value="NZ_JAJAGH010000006.1"/>
</dbReference>
<dbReference type="Gene3D" id="1.20.1740.10">
    <property type="entry name" value="Amino acid/polyamine transporter I"/>
    <property type="match status" value="1"/>
</dbReference>
<dbReference type="GO" id="GO:0005886">
    <property type="term" value="C:plasma membrane"/>
    <property type="evidence" value="ECO:0007669"/>
    <property type="project" value="UniProtKB-SubCell"/>
</dbReference>
<comment type="caution">
    <text evidence="8">The sequence shown here is derived from an EMBL/GenBank/DDBJ whole genome shotgun (WGS) entry which is preliminary data.</text>
</comment>
<feature type="transmembrane region" description="Helical" evidence="7">
    <location>
        <begin position="134"/>
        <end position="154"/>
    </location>
</feature>
<keyword evidence="2" id="KW-0813">Transport</keyword>
<feature type="transmembrane region" description="Helical" evidence="7">
    <location>
        <begin position="25"/>
        <end position="47"/>
    </location>
</feature>
<dbReference type="InterPro" id="IPR002293">
    <property type="entry name" value="AA/rel_permease1"/>
</dbReference>
<dbReference type="Proteomes" id="UP001065549">
    <property type="component" value="Unassembled WGS sequence"/>
</dbReference>
<feature type="transmembrane region" description="Helical" evidence="7">
    <location>
        <begin position="333"/>
        <end position="349"/>
    </location>
</feature>
<gene>
    <name evidence="8" type="ORF">OBO34_06715</name>
</gene>
<evidence type="ECO:0000256" key="5">
    <source>
        <dbReference type="ARBA" id="ARBA00022989"/>
    </source>
</evidence>
<feature type="transmembrane region" description="Helical" evidence="7">
    <location>
        <begin position="511"/>
        <end position="536"/>
    </location>
</feature>
<dbReference type="PANTHER" id="PTHR45826:SF2">
    <property type="entry name" value="AMINO ACID TRANSPORTER"/>
    <property type="match status" value="1"/>
</dbReference>
<proteinExistence type="predicted"/>
<accession>A0A9J6QTG3</accession>
<evidence type="ECO:0000256" key="1">
    <source>
        <dbReference type="ARBA" id="ARBA00004651"/>
    </source>
</evidence>
<name>A0A9J6QTG3_9FIRM</name>
<feature type="transmembrane region" description="Helical" evidence="7">
    <location>
        <begin position="242"/>
        <end position="263"/>
    </location>
</feature>
<evidence type="ECO:0000256" key="6">
    <source>
        <dbReference type="ARBA" id="ARBA00023136"/>
    </source>
</evidence>
<reference evidence="8" key="1">
    <citation type="submission" date="2022-09" db="EMBL/GenBank/DDBJ databases">
        <title>Culturomic study of gut microbiota in children with autism spectrum disorder.</title>
        <authorList>
            <person name="Efimov B.A."/>
            <person name="Chaplin A.V."/>
            <person name="Sokolova S.R."/>
            <person name="Pikina A.P."/>
            <person name="Korzhanova M."/>
            <person name="Belova V."/>
            <person name="Korostin D."/>
        </authorList>
    </citation>
    <scope>NUCLEOTIDE SEQUENCE</scope>
    <source>
        <strain evidence="8">ASD5510</strain>
    </source>
</reference>
<keyword evidence="6 7" id="KW-0472">Membrane</keyword>
<dbReference type="InterPro" id="IPR044566">
    <property type="entry name" value="RMV1-like"/>
</dbReference>
<keyword evidence="4 7" id="KW-0812">Transmembrane</keyword>
<evidence type="ECO:0000256" key="2">
    <source>
        <dbReference type="ARBA" id="ARBA00022448"/>
    </source>
</evidence>
<dbReference type="GO" id="GO:0022857">
    <property type="term" value="F:transmembrane transporter activity"/>
    <property type="evidence" value="ECO:0007669"/>
    <property type="project" value="InterPro"/>
</dbReference>
<feature type="transmembrane region" description="Helical" evidence="7">
    <location>
        <begin position="95"/>
        <end position="114"/>
    </location>
</feature>
<dbReference type="EMBL" id="JAOSHN010000002">
    <property type="protein sequence ID" value="MCU7378043.1"/>
    <property type="molecule type" value="Genomic_DNA"/>
</dbReference>
<feature type="transmembrane region" description="Helical" evidence="7">
    <location>
        <begin position="283"/>
        <end position="312"/>
    </location>
</feature>
<evidence type="ECO:0000313" key="8">
    <source>
        <dbReference type="EMBL" id="MCU7378043.1"/>
    </source>
</evidence>
<feature type="transmembrane region" description="Helical" evidence="7">
    <location>
        <begin position="473"/>
        <end position="491"/>
    </location>
</feature>
<feature type="transmembrane region" description="Helical" evidence="7">
    <location>
        <begin position="421"/>
        <end position="439"/>
    </location>
</feature>
<keyword evidence="3" id="KW-1003">Cell membrane</keyword>
<evidence type="ECO:0000256" key="4">
    <source>
        <dbReference type="ARBA" id="ARBA00022692"/>
    </source>
</evidence>
<dbReference type="PANTHER" id="PTHR45826">
    <property type="entry name" value="POLYAMINE TRANSPORTER PUT1"/>
    <property type="match status" value="1"/>
</dbReference>
<dbReference type="Pfam" id="PF13520">
    <property type="entry name" value="AA_permease_2"/>
    <property type="match status" value="1"/>
</dbReference>
<protein>
    <submittedName>
        <fullName evidence="8">APC family permease</fullName>
    </submittedName>
</protein>
<evidence type="ECO:0000256" key="7">
    <source>
        <dbReference type="SAM" id="Phobius"/>
    </source>
</evidence>
<feature type="transmembrane region" description="Helical" evidence="7">
    <location>
        <begin position="53"/>
        <end position="74"/>
    </location>
</feature>
<dbReference type="AlphaFoldDB" id="A0A9J6QTG3"/>
<sequence length="552" mass="60508">MKVKYEGGQVLTDAMPDLKKTKFSLAGIVFFIFCAVSGGAFGIESIIPASGPGLTLVLLIVIPLMWALPMGLYVSELTNLAPVDSGPYVWMKMAFGEFWGFVFGLWMAVAWYLTGASYIVLATDYIGMYVDMSPTVALIVKFAIILVFTVVNLLGLEEVNVVNTIFTFIILAAFLAVGIVGLANWENNPFDPFMNVESGAFSSLGVGIAIGVWMFCGYTAIANLGGEIENPRIIPKGMKLCILVMVISYILPTLGGIVSTGPWSEWGTTIDYSTVLLTHVGKWAGVAFMIVAVISQLALVNATTATAARSFMILGKDHLCPKFLSTVSKNRKVPIWPIIILAVLNAVLVNLDFEILVIILSPLLFVCYTGFAVAFLKLRKLYPVEKRGDLYYVKGKLSPYYIVIAMLIIGIVGILMNGTEYFLLGYVLILFALLMYIICKKVYGGLSVENPLQYPLNPKTGLGKGDTVRVGRFFLIFGVLALGGSFFLRWYEGDWGHDYYLDLYGSGLISNWELMMTILTWLGVIMLALSIVLHLVGKKADPIPDDEECRVA</sequence>
<feature type="transmembrane region" description="Helical" evidence="7">
    <location>
        <begin position="200"/>
        <end position="221"/>
    </location>
</feature>